<proteinExistence type="inferred from homology"/>
<comment type="similarity">
    <text evidence="1">Belongs to the AHA1 family.</text>
</comment>
<gene>
    <name evidence="3" type="ORF">I4J89_39240</name>
</gene>
<reference evidence="3" key="1">
    <citation type="submission" date="2020-11" db="EMBL/GenBank/DDBJ databases">
        <title>Isolation and identification of active actinomycetes.</title>
        <authorList>
            <person name="Sun X."/>
        </authorList>
    </citation>
    <scope>NUCLEOTIDE SEQUENCE</scope>
    <source>
        <strain evidence="3">NEAU-A11</strain>
    </source>
</reference>
<feature type="domain" description="Activator of Hsp90 ATPase homologue 1/2-like C-terminal" evidence="2">
    <location>
        <begin position="23"/>
        <end position="133"/>
    </location>
</feature>
<dbReference type="AlphaFoldDB" id="A0A931CCQ6"/>
<protein>
    <submittedName>
        <fullName evidence="3">SRPBCC family protein</fullName>
    </submittedName>
</protein>
<dbReference type="Gene3D" id="3.30.530.20">
    <property type="match status" value="1"/>
</dbReference>
<sequence length="164" mass="18522">MTASVVPDGDRWTLIFIRELRRPPEQVWLALTDPEKIDRWAPFTAARDLGTLGETTLTMVDGDERTPLAATVRRAEPPRLLEYSWGGDLLRWELEPAGDGTRLTLRHTLAEEGVEAMVAAGWHLCMDVLERLLAGERVEAVRGAAAREHGWEELRDRYAKMFTG</sequence>
<dbReference type="InterPro" id="IPR013538">
    <property type="entry name" value="ASHA1/2-like_C"/>
</dbReference>
<evidence type="ECO:0000313" key="3">
    <source>
        <dbReference type="EMBL" id="MBG0567500.1"/>
    </source>
</evidence>
<comment type="caution">
    <text evidence="3">The sequence shown here is derived from an EMBL/GenBank/DDBJ whole genome shotgun (WGS) entry which is preliminary data.</text>
</comment>
<dbReference type="SUPFAM" id="SSF55961">
    <property type="entry name" value="Bet v1-like"/>
    <property type="match status" value="1"/>
</dbReference>
<dbReference type="Pfam" id="PF08327">
    <property type="entry name" value="AHSA1"/>
    <property type="match status" value="1"/>
</dbReference>
<evidence type="ECO:0000256" key="1">
    <source>
        <dbReference type="ARBA" id="ARBA00006817"/>
    </source>
</evidence>
<dbReference type="RefSeq" id="WP_196419268.1">
    <property type="nucleotide sequence ID" value="NZ_JADQTO010000027.1"/>
</dbReference>
<evidence type="ECO:0000313" key="4">
    <source>
        <dbReference type="Proteomes" id="UP000598146"/>
    </source>
</evidence>
<dbReference type="InterPro" id="IPR023393">
    <property type="entry name" value="START-like_dom_sf"/>
</dbReference>
<dbReference type="CDD" id="cd08899">
    <property type="entry name" value="SRPBCC_CalC_Aha1-like_6"/>
    <property type="match status" value="1"/>
</dbReference>
<dbReference type="Proteomes" id="UP000598146">
    <property type="component" value="Unassembled WGS sequence"/>
</dbReference>
<keyword evidence="4" id="KW-1185">Reference proteome</keyword>
<accession>A0A931CCQ6</accession>
<name>A0A931CCQ6_9ACTN</name>
<evidence type="ECO:0000259" key="2">
    <source>
        <dbReference type="Pfam" id="PF08327"/>
    </source>
</evidence>
<dbReference type="EMBL" id="JADQTO010000027">
    <property type="protein sequence ID" value="MBG0567500.1"/>
    <property type="molecule type" value="Genomic_DNA"/>
</dbReference>
<organism evidence="3 4">
    <name type="scientific">Actinoplanes aureus</name>
    <dbReference type="NCBI Taxonomy" id="2792083"/>
    <lineage>
        <taxon>Bacteria</taxon>
        <taxon>Bacillati</taxon>
        <taxon>Actinomycetota</taxon>
        <taxon>Actinomycetes</taxon>
        <taxon>Micromonosporales</taxon>
        <taxon>Micromonosporaceae</taxon>
        <taxon>Actinoplanes</taxon>
    </lineage>
</organism>